<keyword evidence="1" id="KW-0472">Membrane</keyword>
<dbReference type="Proteomes" id="UP000589520">
    <property type="component" value="Unassembled WGS sequence"/>
</dbReference>
<gene>
    <name evidence="2" type="ORF">HDF17_002967</name>
</gene>
<dbReference type="RefSeq" id="WP_179492177.1">
    <property type="nucleotide sequence ID" value="NZ_JACCCW010000002.1"/>
</dbReference>
<comment type="caution">
    <text evidence="2">The sequence shown here is derived from an EMBL/GenBank/DDBJ whole genome shotgun (WGS) entry which is preliminary data.</text>
</comment>
<protein>
    <submittedName>
        <fullName evidence="2">Uncharacterized protein</fullName>
    </submittedName>
</protein>
<keyword evidence="1" id="KW-0812">Transmembrane</keyword>
<keyword evidence="3" id="KW-1185">Reference proteome</keyword>
<dbReference type="EMBL" id="JACCCW010000002">
    <property type="protein sequence ID" value="NYF80647.1"/>
    <property type="molecule type" value="Genomic_DNA"/>
</dbReference>
<feature type="transmembrane region" description="Helical" evidence="1">
    <location>
        <begin position="157"/>
        <end position="175"/>
    </location>
</feature>
<sequence length="443" mass="49664">MAGRTVTARQDLKADPRWLLIQRIVESSSFARASRLSDFLLFISEKTLQGHDEELNEQEIGIRVFGRSANYPRSDDNIVRANASRVRQKLDEYFATTGRMERLRVSLPKGGYVPEFETVEPAPHGAIALDVPLVTPESSSKEKESASGKPKPRIKRFGAAAAILLLFTCLNVWILRKNYRFYQETRQKQNLLTNAQEDKLWALLFKPDEKTIIVPGDAGLNMYTNSAARIVGLQEYISGSYLNTPQAAPPPGFHGGGFPARRYVSMNDLEFANQLARLPAYRSSQVTIRFARELRFDELKRNNAILLGSPNYNPWVQLFDRNLDFRMEYNGKENVITIKNRAPKQGEPSEYLWFQSDPAQVGYALIALTDNLQNDGKVLLVQGTTGYGISTASDTLLNSELMDPVISAASQRNGTLANFEILLKTTFYKGGVAKAQVVAEHVH</sequence>
<proteinExistence type="predicted"/>
<accession>A0A7Y9PIQ7</accession>
<name>A0A7Y9PIQ7_9BACT</name>
<reference evidence="2 3" key="1">
    <citation type="submission" date="2020-07" db="EMBL/GenBank/DDBJ databases">
        <title>Genomic Encyclopedia of Type Strains, Phase IV (KMG-V): Genome sequencing to study the core and pangenomes of soil and plant-associated prokaryotes.</title>
        <authorList>
            <person name="Whitman W."/>
        </authorList>
    </citation>
    <scope>NUCLEOTIDE SEQUENCE [LARGE SCALE GENOMIC DNA]</scope>
    <source>
        <strain evidence="2 3">X4EP2</strain>
    </source>
</reference>
<evidence type="ECO:0000256" key="1">
    <source>
        <dbReference type="SAM" id="Phobius"/>
    </source>
</evidence>
<evidence type="ECO:0000313" key="3">
    <source>
        <dbReference type="Proteomes" id="UP000589520"/>
    </source>
</evidence>
<dbReference type="AlphaFoldDB" id="A0A7Y9PIQ7"/>
<organism evidence="2 3">
    <name type="scientific">Granulicella arctica</name>
    <dbReference type="NCBI Taxonomy" id="940613"/>
    <lineage>
        <taxon>Bacteria</taxon>
        <taxon>Pseudomonadati</taxon>
        <taxon>Acidobacteriota</taxon>
        <taxon>Terriglobia</taxon>
        <taxon>Terriglobales</taxon>
        <taxon>Acidobacteriaceae</taxon>
        <taxon>Granulicella</taxon>
    </lineage>
</organism>
<evidence type="ECO:0000313" key="2">
    <source>
        <dbReference type="EMBL" id="NYF80647.1"/>
    </source>
</evidence>
<keyword evidence="1" id="KW-1133">Transmembrane helix</keyword>